<proteinExistence type="predicted"/>
<accession>A0ABU6PY22</accession>
<dbReference type="RefSeq" id="WP_328280928.1">
    <property type="nucleotide sequence ID" value="NZ_JARTLD010000055.1"/>
</dbReference>
<dbReference type="Proteomes" id="UP001343257">
    <property type="component" value="Unassembled WGS sequence"/>
</dbReference>
<evidence type="ECO:0000313" key="1">
    <source>
        <dbReference type="EMBL" id="MED5019771.1"/>
    </source>
</evidence>
<protein>
    <submittedName>
        <fullName evidence="1">Uncharacterized protein</fullName>
    </submittedName>
</protein>
<keyword evidence="2" id="KW-1185">Reference proteome</keyword>
<evidence type="ECO:0000313" key="2">
    <source>
        <dbReference type="Proteomes" id="UP001343257"/>
    </source>
</evidence>
<reference evidence="1 2" key="1">
    <citation type="submission" date="2023-03" db="EMBL/GenBank/DDBJ databases">
        <title>Bacillus Genome Sequencing.</title>
        <authorList>
            <person name="Dunlap C."/>
        </authorList>
    </citation>
    <scope>NUCLEOTIDE SEQUENCE [LARGE SCALE GENOMIC DNA]</scope>
    <source>
        <strain evidence="1 2">NRS-52</strain>
    </source>
</reference>
<sequence>MELCFCIQKTDKFILDDLNPQLLGLGQLAARLLARNIGAGIRLIRL</sequence>
<name>A0ABU6PY22_9BACL</name>
<comment type="caution">
    <text evidence="1">The sequence shown here is derived from an EMBL/GenBank/DDBJ whole genome shotgun (WGS) entry which is preliminary data.</text>
</comment>
<organism evidence="1 2">
    <name type="scientific">Paenibacillus chibensis</name>
    <dbReference type="NCBI Taxonomy" id="59846"/>
    <lineage>
        <taxon>Bacteria</taxon>
        <taxon>Bacillati</taxon>
        <taxon>Bacillota</taxon>
        <taxon>Bacilli</taxon>
        <taxon>Bacillales</taxon>
        <taxon>Paenibacillaceae</taxon>
        <taxon>Paenibacillus</taxon>
    </lineage>
</organism>
<dbReference type="EMBL" id="JARTLD010000055">
    <property type="protein sequence ID" value="MED5019771.1"/>
    <property type="molecule type" value="Genomic_DNA"/>
</dbReference>
<gene>
    <name evidence="1" type="ORF">P9847_20985</name>
</gene>